<reference evidence="5" key="4">
    <citation type="submission" date="2020-01" db="EMBL/GenBank/DDBJ databases">
        <authorList>
            <consortium name="NCBI Pathogen Detection Project"/>
        </authorList>
    </citation>
    <scope>NUCLEOTIDE SEQUENCE</scope>
    <source>
        <strain evidence="5">CFIAFB20160038</strain>
    </source>
</reference>
<evidence type="ECO:0000313" key="3">
    <source>
        <dbReference type="EMBL" id="EAG6763822.1"/>
    </source>
</evidence>
<evidence type="ECO:0000313" key="8">
    <source>
        <dbReference type="Proteomes" id="UP000535556"/>
    </source>
</evidence>
<comment type="caution">
    <text evidence="5">The sequence shown here is derived from an EMBL/GenBank/DDBJ whole genome shotgun (WGS) entry which is preliminary data.</text>
</comment>
<reference evidence="3 8" key="3">
    <citation type="submission" date="2019-04" db="EMBL/GenBank/DDBJ databases">
        <authorList>
            <consortium name="GenomeTrakr network: Whole genome sequencing for foodborne pathogen traceback"/>
        </authorList>
    </citation>
    <scope>NUCLEOTIDE SEQUENCE [LARGE SCALE GENOMIC DNA]</scope>
    <source>
        <strain evidence="3 8">NRRL B-33244</strain>
    </source>
</reference>
<dbReference type="RefSeq" id="WP_039387264.1">
    <property type="nucleotide sequence ID" value="NZ_CP025560.1"/>
</dbReference>
<gene>
    <name evidence="3" type="ORF">AF817_11375</name>
    <name evidence="2" type="ORF">DG57_01175</name>
    <name evidence="4" type="ORF">GT011_11555</name>
    <name evidence="5" type="ORF">GYU24_11730</name>
</gene>
<name>A0A463EBV2_LISMN</name>
<dbReference type="EMBL" id="AABDDO010000003">
    <property type="protein sequence ID" value="EAG6763822.1"/>
    <property type="molecule type" value="Genomic_DNA"/>
</dbReference>
<dbReference type="AlphaFoldDB" id="A0A463EBV2"/>
<organism evidence="5">
    <name type="scientific">Listeria monocytogenes</name>
    <dbReference type="NCBI Taxonomy" id="1639"/>
    <lineage>
        <taxon>Bacteria</taxon>
        <taxon>Bacillati</taxon>
        <taxon>Bacillota</taxon>
        <taxon>Bacilli</taxon>
        <taxon>Bacillales</taxon>
        <taxon>Listeriaceae</taxon>
        <taxon>Listeria</taxon>
    </lineage>
</organism>
<accession>A0A463EBV2</accession>
<sequence>MEELEVERVVYFNEKVAYQNLKKYDDGDYLPQCPVKKEIHLKYSDFSLEKELDIDDRLLNEYVKYGKIINSRHSNFNPGEYAEKNSYEATFSKKCYYNSELEFIVNLFIAHHNIHAFMDGNKRTALNYFLDLIHKYTKFYIKDVLKIQDGQIHYLTSEISEEEFIQIILNEVKLKMVKKNTKCQLEHLIPRVEIDEETESASVAQVDRRSSFTLTDLEKGQFFYQQLKKPYFQRDTNEWSVDRVEKLIDTFLEDGLIPAIILWETNEGDTLIIDGAHRVSSLIAWVNDDYGDVNVSSSNNHHALSEYFNERIGNYNTIKTSQDEKYKKIKQIIAKKSIPLQWVAGDYDKVKESFIRINEQGVTLSNDEKELIQKDKLPTSKLARAILSHGTGQNSKYKTENNFKIFELFFLPTLIKENLVYPMLGAIDEDFVISKVYNVLKIIDEDQSESVSDLETIILEFSNFSQNILQISNKVYFYGANQHYKTSSLFGFTLFTKELMLDKMLLEKYLKFRKLFEEFLVENERFVQAISRKRRQSSKAYIDISDYYKTVLDSIALNNENYIFEKFPYLSKNKSKLTQRQVEIDKKYRIFLSETPRCTVCQGYIDGPKDENLVHECCKI</sequence>
<dbReference type="Proteomes" id="UP000467247">
    <property type="component" value="Unassembled WGS sequence"/>
</dbReference>
<dbReference type="Proteomes" id="UP000388699">
    <property type="component" value="Unassembled WGS sequence"/>
</dbReference>
<dbReference type="Proteomes" id="UP000535556">
    <property type="component" value="Unassembled WGS sequence"/>
</dbReference>
<evidence type="ECO:0000313" key="2">
    <source>
        <dbReference type="EMBL" id="EAE0768432.1"/>
    </source>
</evidence>
<dbReference type="SUPFAM" id="SSF110849">
    <property type="entry name" value="ParB/Sulfiredoxin"/>
    <property type="match status" value="1"/>
</dbReference>
<feature type="domain" description="GmrSD restriction endonucleases N-terminal" evidence="1">
    <location>
        <begin position="227"/>
        <end position="368"/>
    </location>
</feature>
<dbReference type="EMBL" id="AAAQJJ010000001">
    <property type="protein sequence ID" value="EAE0768432.1"/>
    <property type="molecule type" value="Genomic_DNA"/>
</dbReference>
<dbReference type="InterPro" id="IPR036086">
    <property type="entry name" value="ParB/Sulfiredoxin_sf"/>
</dbReference>
<dbReference type="Proteomes" id="UP000840928">
    <property type="component" value="Unassembled WGS sequence"/>
</dbReference>
<evidence type="ECO:0000313" key="5">
    <source>
        <dbReference type="EMBL" id="HAB9176376.1"/>
    </source>
</evidence>
<protein>
    <submittedName>
        <fullName evidence="5">DUF262 domain-containing protein</fullName>
    </submittedName>
</protein>
<evidence type="ECO:0000313" key="4">
    <source>
        <dbReference type="EMBL" id="EDN8269977.1"/>
    </source>
</evidence>
<dbReference type="Pfam" id="PF03235">
    <property type="entry name" value="GmrSD_N"/>
    <property type="match status" value="1"/>
</dbReference>
<dbReference type="EMBL" id="DAAIRR010000003">
    <property type="protein sequence ID" value="HAB9176376.1"/>
    <property type="molecule type" value="Genomic_DNA"/>
</dbReference>
<evidence type="ECO:0000313" key="6">
    <source>
        <dbReference type="Proteomes" id="UP000388699"/>
    </source>
</evidence>
<proteinExistence type="predicted"/>
<reference evidence="5" key="1">
    <citation type="journal article" date="2018" name="Genome Biol.">
        <title>SKESA: strategic k-mer extension for scrupulous assemblies.</title>
        <authorList>
            <person name="Souvorov A."/>
            <person name="Agarwala R."/>
            <person name="Lipman D.J."/>
        </authorList>
    </citation>
    <scope>NUCLEOTIDE SEQUENCE [LARGE SCALE GENOMIC DNA]</scope>
    <source>
        <strain evidence="5">CFIAFB20160038</strain>
    </source>
</reference>
<dbReference type="EMBL" id="AANCZP010000003">
    <property type="protein sequence ID" value="EDN8269977.1"/>
    <property type="molecule type" value="Genomic_DNA"/>
</dbReference>
<evidence type="ECO:0000313" key="7">
    <source>
        <dbReference type="Proteomes" id="UP000467247"/>
    </source>
</evidence>
<dbReference type="InterPro" id="IPR004919">
    <property type="entry name" value="GmrSD_N"/>
</dbReference>
<reference evidence="2 6" key="2">
    <citation type="submission" date="2018-06" db="EMBL/GenBank/DDBJ databases">
        <authorList>
            <consortium name="GenomeTrakr: Next Generation Sequencing Network for Food Pathogen Tracability"/>
        </authorList>
    </citation>
    <scope>NUCLEOTIDE SEQUENCE [LARGE SCALE GENOMIC DNA]</scope>
    <source>
        <strain evidence="2 6">CFSAN008016</strain>
        <strain evidence="4 7">FDA00015028</strain>
    </source>
</reference>
<evidence type="ECO:0000259" key="1">
    <source>
        <dbReference type="Pfam" id="PF03235"/>
    </source>
</evidence>